<keyword evidence="4" id="KW-0460">Magnesium</keyword>
<reference evidence="10 11" key="1">
    <citation type="submission" date="2017-07" db="EMBL/GenBank/DDBJ databases">
        <title>Flavobacterium cyanobacteriorum sp. nov., isolated from cyanobacterial aggregates in a eutrophic lake.</title>
        <authorList>
            <person name="Cai H."/>
        </authorList>
    </citation>
    <scope>NUCLEOTIDE SEQUENCE [LARGE SCALE GENOMIC DNA]</scope>
    <source>
        <strain evidence="10 11">TH021</strain>
    </source>
</reference>
<evidence type="ECO:0000256" key="1">
    <source>
        <dbReference type="ARBA" id="ARBA00001954"/>
    </source>
</evidence>
<accession>A0A255YSB7</accession>
<gene>
    <name evidence="10" type="ORF">CHU92_14515</name>
</gene>
<dbReference type="GO" id="GO:0006307">
    <property type="term" value="P:DNA alkylation repair"/>
    <property type="evidence" value="ECO:0007669"/>
    <property type="project" value="InterPro"/>
</dbReference>
<dbReference type="GO" id="GO:0032451">
    <property type="term" value="F:demethylase activity"/>
    <property type="evidence" value="ECO:0007669"/>
    <property type="project" value="UniProtKB-ARBA"/>
</dbReference>
<keyword evidence="5 10" id="KW-0223">Dioxygenase</keyword>
<dbReference type="GO" id="GO:0046872">
    <property type="term" value="F:metal ion binding"/>
    <property type="evidence" value="ECO:0007669"/>
    <property type="project" value="UniProtKB-KW"/>
</dbReference>
<dbReference type="PROSITE" id="PS51471">
    <property type="entry name" value="FE2OG_OXY"/>
    <property type="match status" value="1"/>
</dbReference>
<dbReference type="InterPro" id="IPR037151">
    <property type="entry name" value="AlkB-like_sf"/>
</dbReference>
<dbReference type="PANTHER" id="PTHR31212">
    <property type="entry name" value="ALPHA-KETOGLUTARATE-DEPENDENT DIOXYGENASE ALKB HOMOLOG 3"/>
    <property type="match status" value="1"/>
</dbReference>
<evidence type="ECO:0000313" key="11">
    <source>
        <dbReference type="Proteomes" id="UP000216605"/>
    </source>
</evidence>
<name>A0A255YSB7_9FLAO</name>
<dbReference type="AlphaFoldDB" id="A0A255YSB7"/>
<dbReference type="GO" id="GO:0051213">
    <property type="term" value="F:dioxygenase activity"/>
    <property type="evidence" value="ECO:0007669"/>
    <property type="project" value="UniProtKB-KW"/>
</dbReference>
<evidence type="ECO:0000256" key="7">
    <source>
        <dbReference type="ARBA" id="ARBA00023004"/>
    </source>
</evidence>
<dbReference type="GO" id="GO:0016787">
    <property type="term" value="F:hydrolase activity"/>
    <property type="evidence" value="ECO:0007669"/>
    <property type="project" value="UniProtKB-ARBA"/>
</dbReference>
<evidence type="ECO:0000256" key="8">
    <source>
        <dbReference type="ARBA" id="ARBA00023204"/>
    </source>
</evidence>
<dbReference type="RefSeq" id="WP_094416815.1">
    <property type="nucleotide sequence ID" value="NZ_NOXV01000304.1"/>
</dbReference>
<evidence type="ECO:0000256" key="2">
    <source>
        <dbReference type="ARBA" id="ARBA00022723"/>
    </source>
</evidence>
<proteinExistence type="predicted"/>
<keyword evidence="2" id="KW-0479">Metal-binding</keyword>
<evidence type="ECO:0000256" key="6">
    <source>
        <dbReference type="ARBA" id="ARBA00023002"/>
    </source>
</evidence>
<comment type="caution">
    <text evidence="10">The sequence shown here is derived from an EMBL/GenBank/DDBJ whole genome shotgun (WGS) entry which is preliminary data.</text>
</comment>
<dbReference type="GO" id="GO:0140097">
    <property type="term" value="F:catalytic activity, acting on DNA"/>
    <property type="evidence" value="ECO:0007669"/>
    <property type="project" value="UniProtKB-ARBA"/>
</dbReference>
<comment type="cofactor">
    <cofactor evidence="1">
        <name>Fe(2+)</name>
        <dbReference type="ChEBI" id="CHEBI:29033"/>
    </cofactor>
</comment>
<evidence type="ECO:0000259" key="9">
    <source>
        <dbReference type="PROSITE" id="PS51471"/>
    </source>
</evidence>
<evidence type="ECO:0000256" key="5">
    <source>
        <dbReference type="ARBA" id="ARBA00022964"/>
    </source>
</evidence>
<dbReference type="Pfam" id="PF13532">
    <property type="entry name" value="2OG-FeII_Oxy_2"/>
    <property type="match status" value="1"/>
</dbReference>
<dbReference type="EMBL" id="NOXV01000304">
    <property type="protein sequence ID" value="OYQ32087.1"/>
    <property type="molecule type" value="Genomic_DNA"/>
</dbReference>
<dbReference type="InterPro" id="IPR032854">
    <property type="entry name" value="ALKBH3"/>
</dbReference>
<evidence type="ECO:0000256" key="4">
    <source>
        <dbReference type="ARBA" id="ARBA00022842"/>
    </source>
</evidence>
<dbReference type="OrthoDB" id="190276at2"/>
<dbReference type="InterPro" id="IPR027450">
    <property type="entry name" value="AlkB-like"/>
</dbReference>
<keyword evidence="6" id="KW-0560">Oxidoreductase</keyword>
<dbReference type="GO" id="GO:0016705">
    <property type="term" value="F:oxidoreductase activity, acting on paired donors, with incorporation or reduction of molecular oxygen"/>
    <property type="evidence" value="ECO:0007669"/>
    <property type="project" value="UniProtKB-ARBA"/>
</dbReference>
<dbReference type="InterPro" id="IPR005123">
    <property type="entry name" value="Oxoglu/Fe-dep_dioxygenase_dom"/>
</dbReference>
<dbReference type="Proteomes" id="UP000216605">
    <property type="component" value="Unassembled WGS sequence"/>
</dbReference>
<dbReference type="Gene3D" id="2.60.120.590">
    <property type="entry name" value="Alpha-ketoglutarate-dependent dioxygenase AlkB-like"/>
    <property type="match status" value="1"/>
</dbReference>
<keyword evidence="7" id="KW-0408">Iron</keyword>
<keyword evidence="8" id="KW-0234">DNA repair</keyword>
<keyword evidence="11" id="KW-1185">Reference proteome</keyword>
<protein>
    <submittedName>
        <fullName evidence="10">Alpha-ketoglutarate-dependent dioxygenase AlkB</fullName>
    </submittedName>
</protein>
<dbReference type="FunFam" id="2.60.120.590:FF:000004">
    <property type="entry name" value="DNA oxidative demethylase ALKBH2"/>
    <property type="match status" value="1"/>
</dbReference>
<dbReference type="PANTHER" id="PTHR31212:SF4">
    <property type="entry name" value="ALPHA-KETOGLUTARATE-DEPENDENT DIOXYGENASE ALKB HOMOLOG 3"/>
    <property type="match status" value="1"/>
</dbReference>
<keyword evidence="3" id="KW-0227">DNA damage</keyword>
<feature type="domain" description="Fe2OG dioxygenase" evidence="9">
    <location>
        <begin position="103"/>
        <end position="200"/>
    </location>
</feature>
<dbReference type="SUPFAM" id="SSF51197">
    <property type="entry name" value="Clavaminate synthase-like"/>
    <property type="match status" value="1"/>
</dbReference>
<sequence>MDLFTTPGIMPNLLPYDGEAIFCGAVLSQPEAQQYFDLLMATIPWKNDEVVIYGKKIITKRKVAWFGDSDFSYTYSNVTRTALPWTAGLLELKMLAEAHSGTVFNSCLLNLYHSGEEGMSWHSDDEKELGENTVITSLSLGAARRFAFRHKITKEKAELVLGNGDLMIMQGSTQKHWQHSLLKSVKVKHPRINLTFRTFTF</sequence>
<evidence type="ECO:0000313" key="10">
    <source>
        <dbReference type="EMBL" id="OYQ32087.1"/>
    </source>
</evidence>
<evidence type="ECO:0000256" key="3">
    <source>
        <dbReference type="ARBA" id="ARBA00022763"/>
    </source>
</evidence>
<organism evidence="10 11">
    <name type="scientific">Flavobacterium cyanobacteriorum</name>
    <dbReference type="NCBI Taxonomy" id="2022802"/>
    <lineage>
        <taxon>Bacteria</taxon>
        <taxon>Pseudomonadati</taxon>
        <taxon>Bacteroidota</taxon>
        <taxon>Flavobacteriia</taxon>
        <taxon>Flavobacteriales</taxon>
        <taxon>Flavobacteriaceae</taxon>
        <taxon>Flavobacterium</taxon>
    </lineage>
</organism>